<reference evidence="2" key="1">
    <citation type="submission" date="2016-10" db="EMBL/GenBank/DDBJ databases">
        <authorList>
            <person name="de Groot N.N."/>
        </authorList>
    </citation>
    <scope>NUCLEOTIDE SEQUENCE</scope>
</reference>
<dbReference type="EMBL" id="FPHL01000058">
    <property type="protein sequence ID" value="SFV69450.1"/>
    <property type="molecule type" value="Genomic_DNA"/>
</dbReference>
<feature type="domain" description="YbbD head" evidence="1">
    <location>
        <begin position="25"/>
        <end position="74"/>
    </location>
</feature>
<proteinExistence type="predicted"/>
<sequence>MKKLIAATVIFFIAVYFIIVHSFKDTQINKYPDVAAVKKDTAIQKGRVPAILPHSAYNIEETHDKDTNDTFGRFYYKKKDEEALMKNLRTVPDMNQTYTWGRFLFKVNKDRHEVKYRNKPDSGQ</sequence>
<gene>
    <name evidence="2" type="ORF">MNB_SV-10-175</name>
</gene>
<evidence type="ECO:0000313" key="2">
    <source>
        <dbReference type="EMBL" id="SFV69450.1"/>
    </source>
</evidence>
<dbReference type="Pfam" id="PF26610">
    <property type="entry name" value="YbbD_head"/>
    <property type="match status" value="1"/>
</dbReference>
<organism evidence="2">
    <name type="scientific">hydrothermal vent metagenome</name>
    <dbReference type="NCBI Taxonomy" id="652676"/>
    <lineage>
        <taxon>unclassified sequences</taxon>
        <taxon>metagenomes</taxon>
        <taxon>ecological metagenomes</taxon>
    </lineage>
</organism>
<name>A0A1W1CUA9_9ZZZZ</name>
<dbReference type="AlphaFoldDB" id="A0A1W1CUA9"/>
<evidence type="ECO:0000259" key="1">
    <source>
        <dbReference type="Pfam" id="PF26610"/>
    </source>
</evidence>
<accession>A0A1W1CUA9</accession>
<protein>
    <recommendedName>
        <fullName evidence="1">YbbD head domain-containing protein</fullName>
    </recommendedName>
</protein>
<dbReference type="InterPro" id="IPR058827">
    <property type="entry name" value="YbbD_head"/>
</dbReference>